<dbReference type="InterPro" id="IPR001283">
    <property type="entry name" value="CRISP-related"/>
</dbReference>
<feature type="domain" description="SCP" evidence="2">
    <location>
        <begin position="444"/>
        <end position="594"/>
    </location>
</feature>
<dbReference type="PANTHER" id="PTHR10334">
    <property type="entry name" value="CYSTEINE-RICH SECRETORY PROTEIN-RELATED"/>
    <property type="match status" value="1"/>
</dbReference>
<dbReference type="EMBL" id="RXZH01000002">
    <property type="protein sequence ID" value="RTZ16888.1"/>
    <property type="molecule type" value="Genomic_DNA"/>
</dbReference>
<name>A0A432CZS6_9VIBR</name>
<dbReference type="AlphaFoldDB" id="A0A432CZS6"/>
<feature type="compositionally biased region" description="Basic and acidic residues" evidence="1">
    <location>
        <begin position="229"/>
        <end position="238"/>
    </location>
</feature>
<dbReference type="InterPro" id="IPR014044">
    <property type="entry name" value="CAP_dom"/>
</dbReference>
<dbReference type="PRINTS" id="PR00837">
    <property type="entry name" value="V5TPXLIKE"/>
</dbReference>
<sequence>MNKSWNAKKLSLITMGIISLYGCNDSIQEDSQVVEFTAIDGYLSNAEVFLDFNDNGIADDGEPLGTTDRRGKVSLELDQGTQEGDYRVMVRAIAGVTRDADSGLLKKSFSLTAPPGYREITPLSTLVSTQMEMGKSEEDAVTEVASMLGVKSQDVMGDFISRRNKDVAFVARNLINADVIPKSPLELKEQLDTPDSSELTNTNNASIAKIKEVLEDPSLSDQDLDSIVVDDKGQKLEDTDGDQVPDVEDKYPNDPDRWADGSDEIEHGSLDITAINEARASEYSAYTNLHERAELAVSEELNEIARLRANALTESGEFVNSDFSSVVMDDFYLEPEKELAEIRYLSTSGVPTIEEAVAEWELQGANFNINAFDESNKRFITACDNNEPCYNYAQLVTDRADKVGCATSEYQSGEQEGNFALICVFDKTFIPRYRAYNIHRLSDIERKEYVDTHNSFRSNHYSNKPLHYNEFLEIESQDWADVATKMGYWRHANTHGGVNEINPELPVQGENLWKGGQRPESISNTINAYYSNEVNNLVYDAAEGRSECQDSKVCGHFNQVVWQETKLVGCSVSQYENENWISACRYWPAGNYSGKRFACPTGRAGDIIDEAPHHDVPLTKETIIPFTEDMLSGTVSFTDTNYKNRNNTEECELLVQESATFDLENGIVHDFYGRFYHAVGNQIVAEFNQFNVELEGGYRINEIGQLEFKGNVQGTFQGPSTIDMTMTILSQREDGTYIVEYSYQKDCFREYIDGEVKGYYQMSLY</sequence>
<accession>A0A432CZS6</accession>
<dbReference type="Pfam" id="PF00188">
    <property type="entry name" value="CAP"/>
    <property type="match status" value="2"/>
</dbReference>
<proteinExistence type="predicted"/>
<organism evidence="3 4">
    <name type="scientific">Vibrio aquaticus</name>
    <dbReference type="NCBI Taxonomy" id="2496559"/>
    <lineage>
        <taxon>Bacteria</taxon>
        <taxon>Pseudomonadati</taxon>
        <taxon>Pseudomonadota</taxon>
        <taxon>Gammaproteobacteria</taxon>
        <taxon>Vibrionales</taxon>
        <taxon>Vibrionaceae</taxon>
        <taxon>Vibrio</taxon>
    </lineage>
</organism>
<evidence type="ECO:0000259" key="2">
    <source>
        <dbReference type="SMART" id="SM00198"/>
    </source>
</evidence>
<comment type="caution">
    <text evidence="3">The sequence shown here is derived from an EMBL/GenBank/DDBJ whole genome shotgun (WGS) entry which is preliminary data.</text>
</comment>
<evidence type="ECO:0000313" key="3">
    <source>
        <dbReference type="EMBL" id="RTZ16888.1"/>
    </source>
</evidence>
<dbReference type="Proteomes" id="UP000268973">
    <property type="component" value="Unassembled WGS sequence"/>
</dbReference>
<protein>
    <recommendedName>
        <fullName evidence="2">SCP domain-containing protein</fullName>
    </recommendedName>
</protein>
<feature type="region of interest" description="Disordered" evidence="1">
    <location>
        <begin position="221"/>
        <end position="255"/>
    </location>
</feature>
<dbReference type="RefSeq" id="WP_126573908.1">
    <property type="nucleotide sequence ID" value="NZ_RXZH01000002.1"/>
</dbReference>
<dbReference type="PROSITE" id="PS51257">
    <property type="entry name" value="PROKAR_LIPOPROTEIN"/>
    <property type="match status" value="1"/>
</dbReference>
<dbReference type="InterPro" id="IPR035940">
    <property type="entry name" value="CAP_sf"/>
</dbReference>
<gene>
    <name evidence="3" type="ORF">EJ063_08865</name>
</gene>
<reference evidence="3 4" key="1">
    <citation type="submission" date="2018-12" db="EMBL/GenBank/DDBJ databases">
        <title>Vibrio sp. isolated from China Sea.</title>
        <authorList>
            <person name="Li Y."/>
        </authorList>
    </citation>
    <scope>NUCLEOTIDE SEQUENCE [LARGE SCALE GENOMIC DNA]</scope>
    <source>
        <strain evidence="3 4">BEI207</strain>
    </source>
</reference>
<dbReference type="SUPFAM" id="SSF55797">
    <property type="entry name" value="PR-1-like"/>
    <property type="match status" value="2"/>
</dbReference>
<dbReference type="SMART" id="SM00198">
    <property type="entry name" value="SCP"/>
    <property type="match status" value="1"/>
</dbReference>
<dbReference type="Gene3D" id="3.40.33.10">
    <property type="entry name" value="CAP"/>
    <property type="match status" value="2"/>
</dbReference>
<evidence type="ECO:0000313" key="4">
    <source>
        <dbReference type="Proteomes" id="UP000268973"/>
    </source>
</evidence>
<keyword evidence="4" id="KW-1185">Reference proteome</keyword>
<dbReference type="OrthoDB" id="5713052at2"/>
<evidence type="ECO:0000256" key="1">
    <source>
        <dbReference type="SAM" id="MobiDB-lite"/>
    </source>
</evidence>